<dbReference type="GO" id="GO:0005987">
    <property type="term" value="P:sucrose catabolic process"/>
    <property type="evidence" value="ECO:0007669"/>
    <property type="project" value="TreeGrafter"/>
</dbReference>
<dbReference type="PANTHER" id="PTHR31916:SF49">
    <property type="entry name" value="ALKALINE_NEUTRAL INVERTASE C, MITOCHONDRIAL"/>
    <property type="match status" value="1"/>
</dbReference>
<dbReference type="SUPFAM" id="SSF48208">
    <property type="entry name" value="Six-hairpin glycosidases"/>
    <property type="match status" value="1"/>
</dbReference>
<comment type="similarity">
    <text evidence="2 6">Belongs to the glycosyl hydrolase 100 family.</text>
</comment>
<evidence type="ECO:0000256" key="2">
    <source>
        <dbReference type="ARBA" id="ARBA00007671"/>
    </source>
</evidence>
<gene>
    <name evidence="7" type="ORF">CDL12_04025</name>
</gene>
<keyword evidence="4 6" id="KW-0119">Carbohydrate metabolism</keyword>
<dbReference type="EMBL" id="NKXS01000600">
    <property type="protein sequence ID" value="PIN23259.1"/>
    <property type="molecule type" value="Genomic_DNA"/>
</dbReference>
<dbReference type="InterPro" id="IPR012341">
    <property type="entry name" value="6hp_glycosidase-like_sf"/>
</dbReference>
<dbReference type="Pfam" id="PF12899">
    <property type="entry name" value="Glyco_hydro_100"/>
    <property type="match status" value="1"/>
</dbReference>
<dbReference type="InterPro" id="IPR008928">
    <property type="entry name" value="6-hairpin_glycosidase_sf"/>
</dbReference>
<evidence type="ECO:0000256" key="3">
    <source>
        <dbReference type="ARBA" id="ARBA00022801"/>
    </source>
</evidence>
<dbReference type="InterPro" id="IPR024746">
    <property type="entry name" value="Glyco_hydro_100"/>
</dbReference>
<dbReference type="AlphaFoldDB" id="A0A2G9I0G2"/>
<evidence type="ECO:0000256" key="6">
    <source>
        <dbReference type="RuleBase" id="RU367047"/>
    </source>
</evidence>
<keyword evidence="3 6" id="KW-0378">Hydrolase</keyword>
<keyword evidence="5 6" id="KW-0326">Glycosidase</keyword>
<dbReference type="PROSITE" id="PS51257">
    <property type="entry name" value="PROKAR_LIPOPROTEIN"/>
    <property type="match status" value="1"/>
</dbReference>
<evidence type="ECO:0000256" key="1">
    <source>
        <dbReference type="ARBA" id="ARBA00000094"/>
    </source>
</evidence>
<proteinExistence type="inferred from homology"/>
<dbReference type="STRING" id="429701.A0A2G9I0G2"/>
<evidence type="ECO:0000313" key="8">
    <source>
        <dbReference type="Proteomes" id="UP000231279"/>
    </source>
</evidence>
<evidence type="ECO:0000256" key="5">
    <source>
        <dbReference type="ARBA" id="ARBA00023295"/>
    </source>
</evidence>
<reference evidence="8" key="1">
    <citation type="journal article" date="2018" name="Gigascience">
        <title>Genome assembly of the Pink Ipe (Handroanthus impetiginosus, Bignoniaceae), a highly valued, ecologically keystone Neotropical timber forest tree.</title>
        <authorList>
            <person name="Silva-Junior O.B."/>
            <person name="Grattapaglia D."/>
            <person name="Novaes E."/>
            <person name="Collevatti R.G."/>
        </authorList>
    </citation>
    <scope>NUCLEOTIDE SEQUENCE [LARGE SCALE GENOMIC DNA]</scope>
    <source>
        <strain evidence="8">cv. UFG-1</strain>
    </source>
</reference>
<dbReference type="Proteomes" id="UP000231279">
    <property type="component" value="Unassembled WGS sequence"/>
</dbReference>
<evidence type="ECO:0000256" key="4">
    <source>
        <dbReference type="ARBA" id="ARBA00023277"/>
    </source>
</evidence>
<dbReference type="FunFam" id="1.50.10.10:FF:000001">
    <property type="entry name" value="probable alkaline/neutral invertase B"/>
    <property type="match status" value="1"/>
</dbReference>
<dbReference type="OrthoDB" id="1848038at2759"/>
<evidence type="ECO:0000313" key="7">
    <source>
        <dbReference type="EMBL" id="PIN23259.1"/>
    </source>
</evidence>
<dbReference type="GO" id="GO:0033926">
    <property type="term" value="F:endo-alpha-N-acetylgalactosaminidase activity"/>
    <property type="evidence" value="ECO:0007669"/>
    <property type="project" value="UniProtKB-UniRule"/>
</dbReference>
<comment type="catalytic activity">
    <reaction evidence="1 6">
        <text>Hydrolysis of terminal non-reducing beta-D-fructofuranoside residues in beta-D-fructofuranosides.</text>
        <dbReference type="EC" id="3.2.1.26"/>
    </reaction>
</comment>
<comment type="caution">
    <text evidence="7">The sequence shown here is derived from an EMBL/GenBank/DDBJ whole genome shotgun (WGS) entry which is preliminary data.</text>
</comment>
<protein>
    <recommendedName>
        <fullName evidence="6">Alkaline/neutral invertase</fullName>
        <ecNumber evidence="6">3.2.1.26</ecNumber>
    </recommendedName>
</protein>
<dbReference type="EC" id="3.2.1.26" evidence="6"/>
<name>A0A2G9I0G2_9LAMI</name>
<accession>A0A2G9I0G2</accession>
<dbReference type="GO" id="GO:0004575">
    <property type="term" value="F:sucrose alpha-glucosidase activity"/>
    <property type="evidence" value="ECO:0007669"/>
    <property type="project" value="TreeGrafter"/>
</dbReference>
<sequence length="687" mass="77776">MLTIKMHTGSCIGISCMKPGCNILILGRNSSIFGSPLLKHGHFNKSNLSKSQSKLYCLMKTNCFHSNKVLGFRSVSDPNRSVFCGSGSKLGQFRVFSANEVEQNKKFGSAIANVASNIRNHSNSVESRVNENSFEKIYIQGGFNVKPLVVERIEQSQELVEQDEQKEKKYKVKEDNDLNTNNNDVSKEEVLESTLGRHISEDEKEAWNLLRGAAVNYCGNPVGTVAAADPADKQPLNYDQVFIRDFVPSALAFLLNGEGEIVKNFLLHTLQLQSWEKTVDCYSPGQGLMPASFKVKTVPLDGRDGEFEDVLDPDFGELAIGRVAPVDSGLWWIILLRAYGKVTGDYTLQERVDVQTGIRLILNLCLTDGFDMFPTLLVTDGSCMIDRRMGIHGHPLEIQALFYSALRCSREMLTINDSTKNLVVAINNRLSALSFHIREYYWVDMKKINEIYRYKTEEYSTEAINKFNIYPDQIPGWLVDWIPETGGYFIGNLQPADMDFRFFTLGNLWSIVSSLSTSKQSEGILNLIEEKWDDLVAQMPLKICYPALEHEEWRIITGGDPKNTPWSYHNGGSWPTLLWQFTLACIKMGKPDLARKAVALAEKRLPVDKWPEYYDTRYGRFIGKQARLYQTWTIAGYLTSKMLLDNPELASTLFWNDDYELLENCVCGLNSGRRKCSRLSARSNITV</sequence>
<organism evidence="7 8">
    <name type="scientific">Handroanthus impetiginosus</name>
    <dbReference type="NCBI Taxonomy" id="429701"/>
    <lineage>
        <taxon>Eukaryota</taxon>
        <taxon>Viridiplantae</taxon>
        <taxon>Streptophyta</taxon>
        <taxon>Embryophyta</taxon>
        <taxon>Tracheophyta</taxon>
        <taxon>Spermatophyta</taxon>
        <taxon>Magnoliopsida</taxon>
        <taxon>eudicotyledons</taxon>
        <taxon>Gunneridae</taxon>
        <taxon>Pentapetalae</taxon>
        <taxon>asterids</taxon>
        <taxon>lamiids</taxon>
        <taxon>Lamiales</taxon>
        <taxon>Bignoniaceae</taxon>
        <taxon>Crescentiina</taxon>
        <taxon>Tabebuia alliance</taxon>
        <taxon>Handroanthus</taxon>
    </lineage>
</organism>
<dbReference type="Gene3D" id="1.50.10.10">
    <property type="match status" value="1"/>
</dbReference>
<dbReference type="PANTHER" id="PTHR31916">
    <property type="match status" value="1"/>
</dbReference>
<comment type="function">
    <text evidence="6">Invertase that cleaves sucrose into glucose and fructose.</text>
</comment>
<keyword evidence="8" id="KW-1185">Reference proteome</keyword>
<dbReference type="GO" id="GO:0005739">
    <property type="term" value="C:mitochondrion"/>
    <property type="evidence" value="ECO:0007669"/>
    <property type="project" value="TreeGrafter"/>
</dbReference>